<feature type="coiled-coil region" evidence="4">
    <location>
        <begin position="197"/>
        <end position="351"/>
    </location>
</feature>
<organism evidence="6 7">
    <name type="scientific">Fervidibacillus albus</name>
    <dbReference type="NCBI Taxonomy" id="2980026"/>
    <lineage>
        <taxon>Bacteria</taxon>
        <taxon>Bacillati</taxon>
        <taxon>Bacillota</taxon>
        <taxon>Bacilli</taxon>
        <taxon>Bacillales</taxon>
        <taxon>Bacillaceae</taxon>
        <taxon>Fervidibacillus</taxon>
    </lineage>
</organism>
<keyword evidence="7" id="KW-1185">Reference proteome</keyword>
<dbReference type="GO" id="GO:0006302">
    <property type="term" value="P:double-strand break repair"/>
    <property type="evidence" value="ECO:0007669"/>
    <property type="project" value="InterPro"/>
</dbReference>
<dbReference type="KEGG" id="faf:OE104_05760"/>
<dbReference type="Pfam" id="PF13476">
    <property type="entry name" value="AAA_23"/>
    <property type="match status" value="1"/>
</dbReference>
<comment type="similarity">
    <text evidence="1">Belongs to the SMC family. SbcC subfamily.</text>
</comment>
<dbReference type="GO" id="GO:0016887">
    <property type="term" value="F:ATP hydrolysis activity"/>
    <property type="evidence" value="ECO:0007669"/>
    <property type="project" value="InterPro"/>
</dbReference>
<protein>
    <recommendedName>
        <fullName evidence="3">Nuclease SbcCD subunit C</fullName>
    </recommendedName>
</protein>
<keyword evidence="4" id="KW-0175">Coiled coil</keyword>
<evidence type="ECO:0000313" key="7">
    <source>
        <dbReference type="Proteomes" id="UP001164718"/>
    </source>
</evidence>
<proteinExistence type="inferred from homology"/>
<evidence type="ECO:0000259" key="5">
    <source>
        <dbReference type="Pfam" id="PF13476"/>
    </source>
</evidence>
<accession>A0A9E8RYN1</accession>
<dbReference type="RefSeq" id="WP_275418620.1">
    <property type="nucleotide sequence ID" value="NZ_CP106878.1"/>
</dbReference>
<dbReference type="EMBL" id="CP106878">
    <property type="protein sequence ID" value="WAA10817.1"/>
    <property type="molecule type" value="Genomic_DNA"/>
</dbReference>
<dbReference type="InterPro" id="IPR027417">
    <property type="entry name" value="P-loop_NTPase"/>
</dbReference>
<feature type="coiled-coil region" evidence="4">
    <location>
        <begin position="420"/>
        <end position="536"/>
    </location>
</feature>
<dbReference type="PANTHER" id="PTHR32114">
    <property type="entry name" value="ABC TRANSPORTER ABCH.3"/>
    <property type="match status" value="1"/>
</dbReference>
<dbReference type="PANTHER" id="PTHR32114:SF2">
    <property type="entry name" value="ABC TRANSPORTER ABCH.3"/>
    <property type="match status" value="1"/>
</dbReference>
<reference evidence="6" key="1">
    <citation type="submission" date="2022-09" db="EMBL/GenBank/DDBJ databases">
        <title>Complete Genomes of Fervidibacillus albus and Fervidibacillus halotolerans isolated from tidal flat sediments.</title>
        <authorList>
            <person name="Kwon K.K."/>
            <person name="Yang S.-H."/>
            <person name="Park M.J."/>
            <person name="Oh H.-M."/>
        </authorList>
    </citation>
    <scope>NUCLEOTIDE SEQUENCE</scope>
    <source>
        <strain evidence="6">MEBiC13591</strain>
    </source>
</reference>
<comment type="subunit">
    <text evidence="2">Heterodimer of SbcC and SbcD.</text>
</comment>
<evidence type="ECO:0000256" key="2">
    <source>
        <dbReference type="ARBA" id="ARBA00011322"/>
    </source>
</evidence>
<feature type="domain" description="Rad50/SbcC-type AAA" evidence="5">
    <location>
        <begin position="9"/>
        <end position="223"/>
    </location>
</feature>
<evidence type="ECO:0000256" key="4">
    <source>
        <dbReference type="SAM" id="Coils"/>
    </source>
</evidence>
<sequence>MKEIRLLTLNIKNFKGVRSFTLEANGKNVRVFGDNATGKTTLFDAFIWLLFDKDSQNKKDFAIKTLDKSGNTIHNLNHEVEGVFLVDGKHLTLKKVFSEKWTKKRGSATSEFTGHTTDYFVDGVPVKKKEYNELISNLIDEDIFKLLTSPAYFNEQLKWQDRRKVLLEVAGDVTDEEVIRSNKKLEQLLDAMNGRTIEAHRKVIASKKREINEQLEKIPVRIDEIQLNMPKLDGIDKESLQTEISRLNSQIDEKMTLINNIQNGNAISEKKKEIKEIEIELLQIKQQHESGSKDELYKLKARLQEEESNISILQSKIRNLDIEMNYNLEHINQIENQLHEWREEWQRINQQQFEHDETTNCPTCGQPLPDEQIRKTREKALKQFNLNKAKKLEEITVKGKNGAAQKQSLIEQNKKFEFEKTKILEEIEKKQRKHEELNEKLKTIESTILDITDNPQYMAKLQEKKGLQDEINELEALANESIKTVQMEIIELKQNRDQLQAELGKFALIEQAKERIRDLEEQERKLASEYEKLEHELYLTDEFIRTKVDLLEEIINSKFKYARFKLFDQQINGGLQEVCETLYEGVPFGSGLNNAAKINVGLDIINTLSEHYGFSAPIFVDNAEAVTKLIEVDSQVISLVVSEKDKKLRVEIQDEDLKEAI</sequence>
<dbReference type="InterPro" id="IPR038729">
    <property type="entry name" value="Rad50/SbcC_AAA"/>
</dbReference>
<evidence type="ECO:0000256" key="3">
    <source>
        <dbReference type="ARBA" id="ARBA00013368"/>
    </source>
</evidence>
<evidence type="ECO:0000256" key="1">
    <source>
        <dbReference type="ARBA" id="ARBA00006930"/>
    </source>
</evidence>
<dbReference type="Gene3D" id="3.40.50.300">
    <property type="entry name" value="P-loop containing nucleotide triphosphate hydrolases"/>
    <property type="match status" value="1"/>
</dbReference>
<gene>
    <name evidence="6" type="ORF">OE104_05760</name>
</gene>
<evidence type="ECO:0000313" key="6">
    <source>
        <dbReference type="EMBL" id="WAA10817.1"/>
    </source>
</evidence>
<dbReference type="Proteomes" id="UP001164718">
    <property type="component" value="Chromosome"/>
</dbReference>
<name>A0A9E8RYN1_9BACI</name>
<dbReference type="SUPFAM" id="SSF52540">
    <property type="entry name" value="P-loop containing nucleoside triphosphate hydrolases"/>
    <property type="match status" value="2"/>
</dbReference>
<dbReference type="AlphaFoldDB" id="A0A9E8RYN1"/>